<organism evidence="1 2">
    <name type="scientific">Streptomyces meridianus</name>
    <dbReference type="NCBI Taxonomy" id="2938945"/>
    <lineage>
        <taxon>Bacteria</taxon>
        <taxon>Bacillati</taxon>
        <taxon>Actinomycetota</taxon>
        <taxon>Actinomycetes</taxon>
        <taxon>Kitasatosporales</taxon>
        <taxon>Streptomycetaceae</taxon>
        <taxon>Streptomyces</taxon>
    </lineage>
</organism>
<dbReference type="EMBL" id="JAMQGM010000047">
    <property type="protein sequence ID" value="MCM2579853.1"/>
    <property type="molecule type" value="Genomic_DNA"/>
</dbReference>
<sequence>MNPSPEPAASAPRPPANADEALAMARAEFQPLLPDGTPAPLHVQEFDLGYLVYAVFPRHEDTTAPPTLGGSHVVVSKTTGKLGYVPNFPPETAIETYRRHYAPDA</sequence>
<evidence type="ECO:0008006" key="3">
    <source>
        <dbReference type="Google" id="ProtNLM"/>
    </source>
</evidence>
<protein>
    <recommendedName>
        <fullName evidence="3">Immunity protein 35 domain-containing protein</fullName>
    </recommendedName>
</protein>
<dbReference type="Proteomes" id="UP001167160">
    <property type="component" value="Unassembled WGS sequence"/>
</dbReference>
<evidence type="ECO:0000313" key="2">
    <source>
        <dbReference type="Proteomes" id="UP001167160"/>
    </source>
</evidence>
<dbReference type="RefSeq" id="WP_251418169.1">
    <property type="nucleotide sequence ID" value="NZ_JAMQGM010000047.1"/>
</dbReference>
<keyword evidence="2" id="KW-1185">Reference proteome</keyword>
<proteinExistence type="predicted"/>
<comment type="caution">
    <text evidence="1">The sequence shown here is derived from an EMBL/GenBank/DDBJ whole genome shotgun (WGS) entry which is preliminary data.</text>
</comment>
<name>A0ABT0XBF5_9ACTN</name>
<reference evidence="1" key="1">
    <citation type="journal article" date="2023" name="Int. J. Syst. Evol. Microbiol.">
        <title>Streptomyces meridianus sp. nov. isolated from brackish water of the Tagus estuary in Alcochete, Portugal.</title>
        <authorList>
            <person name="Santos J.D.N."/>
            <person name="Klimek D."/>
            <person name="Calusinska M."/>
            <person name="Lobo Da Cunha A."/>
            <person name="Catita J."/>
            <person name="Goncalves H."/>
            <person name="Gonzalez I."/>
            <person name="Reyes F."/>
            <person name="Lage O.M."/>
        </authorList>
    </citation>
    <scope>NUCLEOTIDE SEQUENCE</scope>
    <source>
        <strain evidence="1">MTZ3.1</strain>
    </source>
</reference>
<gene>
    <name evidence="1" type="ORF">M1E25_21310</name>
</gene>
<evidence type="ECO:0000313" key="1">
    <source>
        <dbReference type="EMBL" id="MCM2579853.1"/>
    </source>
</evidence>
<accession>A0ABT0XBF5</accession>